<keyword evidence="7" id="KW-0808">Transferase</keyword>
<dbReference type="UniPathway" id="UPA00378"/>
<dbReference type="Proteomes" id="UP000801492">
    <property type="component" value="Unassembled WGS sequence"/>
</dbReference>
<evidence type="ECO:0000256" key="3">
    <source>
        <dbReference type="ARBA" id="ARBA00010626"/>
    </source>
</evidence>
<dbReference type="Pfam" id="PF10250">
    <property type="entry name" value="O-FucT"/>
    <property type="match status" value="1"/>
</dbReference>
<dbReference type="GO" id="GO:0006004">
    <property type="term" value="P:fucose metabolic process"/>
    <property type="evidence" value="ECO:0007669"/>
    <property type="project" value="UniProtKB-KW"/>
</dbReference>
<dbReference type="GO" id="GO:0007219">
    <property type="term" value="P:Notch signaling pathway"/>
    <property type="evidence" value="ECO:0007669"/>
    <property type="project" value="UniProtKB-KW"/>
</dbReference>
<evidence type="ECO:0000256" key="13">
    <source>
        <dbReference type="ARBA" id="ARBA00023277"/>
    </source>
</evidence>
<evidence type="ECO:0000256" key="2">
    <source>
        <dbReference type="ARBA" id="ARBA00004922"/>
    </source>
</evidence>
<evidence type="ECO:0000313" key="19">
    <source>
        <dbReference type="Proteomes" id="UP000801492"/>
    </source>
</evidence>
<keyword evidence="11" id="KW-0325">Glycoprotein</keyword>
<comment type="subcellular location">
    <subcellularLocation>
        <location evidence="1">Endoplasmic reticulum</location>
    </subcellularLocation>
</comment>
<dbReference type="AlphaFoldDB" id="A0A8K0C6S5"/>
<comment type="catalytic activity">
    <reaction evidence="16">
        <text>L-seryl-[protein] + GDP-beta-L-fucose = 3-O-(alpha-L-fucosyl)-L-seryl-[protein] + GDP + H(+)</text>
        <dbReference type="Rhea" id="RHEA:63644"/>
        <dbReference type="Rhea" id="RHEA-COMP:9863"/>
        <dbReference type="Rhea" id="RHEA-COMP:17914"/>
        <dbReference type="ChEBI" id="CHEBI:15378"/>
        <dbReference type="ChEBI" id="CHEBI:29999"/>
        <dbReference type="ChEBI" id="CHEBI:57273"/>
        <dbReference type="ChEBI" id="CHEBI:58189"/>
        <dbReference type="ChEBI" id="CHEBI:189632"/>
        <dbReference type="EC" id="2.4.1.221"/>
    </reaction>
    <physiologicalReaction direction="left-to-right" evidence="16">
        <dbReference type="Rhea" id="RHEA:63645"/>
    </physiologicalReaction>
</comment>
<evidence type="ECO:0000256" key="15">
    <source>
        <dbReference type="ARBA" id="ARBA00047273"/>
    </source>
</evidence>
<keyword evidence="19" id="KW-1185">Reference proteome</keyword>
<evidence type="ECO:0000313" key="18">
    <source>
        <dbReference type="EMBL" id="KAF2878857.1"/>
    </source>
</evidence>
<sequence length="393" mass="44977">MLFHILSFTLLLFIVTIRVYCNNTHDVDPLGYIVYCPCMGRFGNQADHFLGALGFAHALNRTLVLPPWVEYRYGEPRSIQVPFDTYFQVEPLQKYHKVITMEKFMSNIAPTEWPVDKRMSFCYMSRGDGNSCNAKEGNPFGPFWDTFNVDFVGSEFYGPLHYDTHHHDMAKLWNQKYSPAVWPVLAFTGAPASFPVQLENRVLQMYLKWSKSVFQQADEFIKNTLPKGAFIGIHLRNGIDWVRACAHVPQSPNLFAAPQCLGYRNEKGKATMEMCLPSKEIIIRQLKRVIKNYNNAENNKDNPIKSVFVASDSYHMIDELTDALKRMKVGAFKYNGSNPHVDLAILGQSNYFIGNCISSFSAFVKRERDANGFPSIFWGFPTEKSNVNSHDEL</sequence>
<keyword evidence="17" id="KW-0732">Signal</keyword>
<evidence type="ECO:0000256" key="11">
    <source>
        <dbReference type="ARBA" id="ARBA00023180"/>
    </source>
</evidence>
<evidence type="ECO:0000256" key="14">
    <source>
        <dbReference type="ARBA" id="ARBA00033080"/>
    </source>
</evidence>
<evidence type="ECO:0000256" key="1">
    <source>
        <dbReference type="ARBA" id="ARBA00004240"/>
    </source>
</evidence>
<dbReference type="GO" id="GO:0005783">
    <property type="term" value="C:endoplasmic reticulum"/>
    <property type="evidence" value="ECO:0007669"/>
    <property type="project" value="UniProtKB-SubCell"/>
</dbReference>
<evidence type="ECO:0000256" key="6">
    <source>
        <dbReference type="ARBA" id="ARBA00022676"/>
    </source>
</evidence>
<evidence type="ECO:0000256" key="10">
    <source>
        <dbReference type="ARBA" id="ARBA00023157"/>
    </source>
</evidence>
<dbReference type="InterPro" id="IPR019378">
    <property type="entry name" value="GDP-Fuc_O-FucTrfase"/>
</dbReference>
<gene>
    <name evidence="18" type="ORF">ILUMI_27321</name>
</gene>
<dbReference type="EMBL" id="VTPC01091271">
    <property type="protein sequence ID" value="KAF2878857.1"/>
    <property type="molecule type" value="Genomic_DNA"/>
</dbReference>
<keyword evidence="6" id="KW-0328">Glycosyltransferase</keyword>
<dbReference type="InterPro" id="IPR039922">
    <property type="entry name" value="POFUT1"/>
</dbReference>
<name>A0A8K0C6S5_IGNLU</name>
<dbReference type="Gene3D" id="3.40.50.11350">
    <property type="match status" value="1"/>
</dbReference>
<evidence type="ECO:0000256" key="7">
    <source>
        <dbReference type="ARBA" id="ARBA00022679"/>
    </source>
</evidence>
<dbReference type="CDD" id="cd11302">
    <property type="entry name" value="O-FucT-1"/>
    <property type="match status" value="1"/>
</dbReference>
<organism evidence="18 19">
    <name type="scientific">Ignelater luminosus</name>
    <name type="common">Cucubano</name>
    <name type="synonym">Pyrophorus luminosus</name>
    <dbReference type="NCBI Taxonomy" id="2038154"/>
    <lineage>
        <taxon>Eukaryota</taxon>
        <taxon>Metazoa</taxon>
        <taxon>Ecdysozoa</taxon>
        <taxon>Arthropoda</taxon>
        <taxon>Hexapoda</taxon>
        <taxon>Insecta</taxon>
        <taxon>Pterygota</taxon>
        <taxon>Neoptera</taxon>
        <taxon>Endopterygota</taxon>
        <taxon>Coleoptera</taxon>
        <taxon>Polyphaga</taxon>
        <taxon>Elateriformia</taxon>
        <taxon>Elateroidea</taxon>
        <taxon>Elateridae</taxon>
        <taxon>Agrypninae</taxon>
        <taxon>Pyrophorini</taxon>
        <taxon>Ignelater</taxon>
    </lineage>
</organism>
<dbReference type="PANTHER" id="PTHR21420">
    <property type="entry name" value="GDP-FUCOSE PROTEIN O-FUCOSYLTRANSFERASE 1"/>
    <property type="match status" value="1"/>
</dbReference>
<accession>A0A8K0C6S5</accession>
<keyword evidence="12" id="KW-0294">Fucose metabolism</keyword>
<comment type="pathway">
    <text evidence="2">Protein modification; protein glycosylation.</text>
</comment>
<keyword evidence="9" id="KW-0914">Notch signaling pathway</keyword>
<keyword evidence="8" id="KW-0256">Endoplasmic reticulum</keyword>
<comment type="catalytic activity">
    <reaction evidence="15">
        <text>L-threonyl-[protein] + GDP-beta-L-fucose = 3-O-(alpha-L-fucosyl)-L-threonyl-[protein] + GDP + H(+)</text>
        <dbReference type="Rhea" id="RHEA:70491"/>
        <dbReference type="Rhea" id="RHEA-COMP:11060"/>
        <dbReference type="Rhea" id="RHEA-COMP:17915"/>
        <dbReference type="ChEBI" id="CHEBI:15378"/>
        <dbReference type="ChEBI" id="CHEBI:30013"/>
        <dbReference type="ChEBI" id="CHEBI:57273"/>
        <dbReference type="ChEBI" id="CHEBI:58189"/>
        <dbReference type="ChEBI" id="CHEBI:189631"/>
        <dbReference type="EC" id="2.4.1.221"/>
    </reaction>
    <physiologicalReaction direction="left-to-right" evidence="15">
        <dbReference type="Rhea" id="RHEA:70492"/>
    </physiologicalReaction>
</comment>
<protein>
    <recommendedName>
        <fullName evidence="5">GDP-fucose protein O-fucosyltransferase 1</fullName>
        <ecNumber evidence="4">2.4.1.221</ecNumber>
    </recommendedName>
    <alternativeName>
        <fullName evidence="14">Peptide-O-fucosyltransferase 1</fullName>
    </alternativeName>
</protein>
<keyword evidence="10" id="KW-1015">Disulfide bond</keyword>
<dbReference type="Gene3D" id="3.40.50.11340">
    <property type="match status" value="1"/>
</dbReference>
<evidence type="ECO:0000256" key="8">
    <source>
        <dbReference type="ARBA" id="ARBA00022824"/>
    </source>
</evidence>
<reference evidence="18" key="1">
    <citation type="submission" date="2019-08" db="EMBL/GenBank/DDBJ databases">
        <title>The genome of the North American firefly Photinus pyralis.</title>
        <authorList>
            <consortium name="Photinus pyralis genome working group"/>
            <person name="Fallon T.R."/>
            <person name="Sander Lower S.E."/>
            <person name="Weng J.-K."/>
        </authorList>
    </citation>
    <scope>NUCLEOTIDE SEQUENCE</scope>
    <source>
        <strain evidence="18">TRF0915ILg1</strain>
        <tissue evidence="18">Whole body</tissue>
    </source>
</reference>
<keyword evidence="13" id="KW-0119">Carbohydrate metabolism</keyword>
<evidence type="ECO:0000256" key="12">
    <source>
        <dbReference type="ARBA" id="ARBA00023253"/>
    </source>
</evidence>
<evidence type="ECO:0000256" key="4">
    <source>
        <dbReference type="ARBA" id="ARBA00012196"/>
    </source>
</evidence>
<dbReference type="PANTHER" id="PTHR21420:SF10">
    <property type="entry name" value="GDP-FUCOSE PROTEIN O-FUCOSYLTRANSFERASE 1"/>
    <property type="match status" value="1"/>
</dbReference>
<dbReference type="GO" id="GO:0046922">
    <property type="term" value="F:peptide-O-fucosyltransferase activity"/>
    <property type="evidence" value="ECO:0007669"/>
    <property type="project" value="UniProtKB-EC"/>
</dbReference>
<evidence type="ECO:0000256" key="5">
    <source>
        <dbReference type="ARBA" id="ARBA00021745"/>
    </source>
</evidence>
<comment type="similarity">
    <text evidence="3">Belongs to the glycosyltransferase 65 family.</text>
</comment>
<feature type="signal peptide" evidence="17">
    <location>
        <begin position="1"/>
        <end position="21"/>
    </location>
</feature>
<evidence type="ECO:0000256" key="9">
    <source>
        <dbReference type="ARBA" id="ARBA00022976"/>
    </source>
</evidence>
<dbReference type="EC" id="2.4.1.221" evidence="4"/>
<evidence type="ECO:0000256" key="16">
    <source>
        <dbReference type="ARBA" id="ARBA00048647"/>
    </source>
</evidence>
<evidence type="ECO:0000256" key="17">
    <source>
        <dbReference type="SAM" id="SignalP"/>
    </source>
</evidence>
<feature type="chain" id="PRO_5035483052" description="GDP-fucose protein O-fucosyltransferase 1" evidence="17">
    <location>
        <begin position="22"/>
        <end position="393"/>
    </location>
</feature>
<proteinExistence type="inferred from homology"/>
<dbReference type="OrthoDB" id="10050276at2759"/>
<comment type="caution">
    <text evidence="18">The sequence shown here is derived from an EMBL/GenBank/DDBJ whole genome shotgun (WGS) entry which is preliminary data.</text>
</comment>